<dbReference type="AlphaFoldDB" id="A0A179CS92"/>
<dbReference type="Pfam" id="PF05656">
    <property type="entry name" value="DUF805"/>
    <property type="match status" value="1"/>
</dbReference>
<name>A0A179CS92_9LACO</name>
<proteinExistence type="predicted"/>
<keyword evidence="1" id="KW-0812">Transmembrane</keyword>
<dbReference type="EMBL" id="LVKI01000012">
    <property type="protein sequence ID" value="OAQ08359.1"/>
    <property type="molecule type" value="Genomic_DNA"/>
</dbReference>
<protein>
    <recommendedName>
        <fullName evidence="4">DUF805 domain-containing protein</fullName>
    </recommendedName>
</protein>
<keyword evidence="1" id="KW-1133">Transmembrane helix</keyword>
<dbReference type="Proteomes" id="UP000078520">
    <property type="component" value="Unassembled WGS sequence"/>
</dbReference>
<dbReference type="OrthoDB" id="2285053at2"/>
<accession>A0A179CS92</accession>
<sequence>MHKINEQGYVSFKESISDFFHGLIDFKGITTRRGYLFPMIYFYVILFTGCNLILVFTLMNINGLMVTIFEIIIATNVIVANLLIIPVTVRRFRDIGFNIVITILMLLFAIGICPLFGVLLPTDCFKKKA</sequence>
<evidence type="ECO:0000313" key="3">
    <source>
        <dbReference type="Proteomes" id="UP000078520"/>
    </source>
</evidence>
<evidence type="ECO:0000313" key="2">
    <source>
        <dbReference type="EMBL" id="OAQ08359.1"/>
    </source>
</evidence>
<organism evidence="2 3">
    <name type="scientific">Ligilactobacillus aviarius</name>
    <dbReference type="NCBI Taxonomy" id="1606"/>
    <lineage>
        <taxon>Bacteria</taxon>
        <taxon>Bacillati</taxon>
        <taxon>Bacillota</taxon>
        <taxon>Bacilli</taxon>
        <taxon>Lactobacillales</taxon>
        <taxon>Lactobacillaceae</taxon>
        <taxon>Ligilactobacillus</taxon>
    </lineage>
</organism>
<gene>
    <name evidence="2" type="ORF">A3O14_03880</name>
</gene>
<dbReference type="GO" id="GO:0016020">
    <property type="term" value="C:membrane"/>
    <property type="evidence" value="ECO:0007669"/>
    <property type="project" value="InterPro"/>
</dbReference>
<keyword evidence="1" id="KW-0472">Membrane</keyword>
<dbReference type="InterPro" id="IPR008523">
    <property type="entry name" value="DUF805"/>
</dbReference>
<feature type="transmembrane region" description="Helical" evidence="1">
    <location>
        <begin position="40"/>
        <end position="61"/>
    </location>
</feature>
<dbReference type="RefSeq" id="WP_064207895.1">
    <property type="nucleotide sequence ID" value="NZ_LVKC01000017.1"/>
</dbReference>
<evidence type="ECO:0008006" key="4">
    <source>
        <dbReference type="Google" id="ProtNLM"/>
    </source>
</evidence>
<comment type="caution">
    <text evidence="2">The sequence shown here is derived from an EMBL/GenBank/DDBJ whole genome shotgun (WGS) entry which is preliminary data.</text>
</comment>
<evidence type="ECO:0000256" key="1">
    <source>
        <dbReference type="SAM" id="Phobius"/>
    </source>
</evidence>
<reference evidence="3" key="1">
    <citation type="submission" date="2016-03" db="EMBL/GenBank/DDBJ databases">
        <authorList>
            <person name="Johnson T.J."/>
            <person name="Youmans B."/>
            <person name="Case K."/>
            <person name="Noll S."/>
        </authorList>
    </citation>
    <scope>NUCLEOTIDE SEQUENCE [LARGE SCALE GENOMIC DNA]</scope>
    <source>
        <strain evidence="3">UMNLAv8</strain>
    </source>
</reference>
<feature type="transmembrane region" description="Helical" evidence="1">
    <location>
        <begin position="68"/>
        <end position="89"/>
    </location>
</feature>
<feature type="transmembrane region" description="Helical" evidence="1">
    <location>
        <begin position="95"/>
        <end position="120"/>
    </location>
</feature>